<evidence type="ECO:0008006" key="4">
    <source>
        <dbReference type="Google" id="ProtNLM"/>
    </source>
</evidence>
<feature type="transmembrane region" description="Helical" evidence="1">
    <location>
        <begin position="30"/>
        <end position="49"/>
    </location>
</feature>
<dbReference type="KEGG" id="cdet:87946370"/>
<proteinExistence type="predicted"/>
<keyword evidence="3" id="KW-1185">Reference proteome</keyword>
<reference evidence="3" key="1">
    <citation type="journal article" date="2023" name="bioRxiv">
        <title>Complete genome of the Medicago anthracnose fungus, Colletotrichum destructivum, reveals a mini-chromosome-like region within a core chromosome.</title>
        <authorList>
            <person name="Lapalu N."/>
            <person name="Simon A."/>
            <person name="Lu A."/>
            <person name="Plaumann P.-L."/>
            <person name="Amselem J."/>
            <person name="Pigne S."/>
            <person name="Auger A."/>
            <person name="Koch C."/>
            <person name="Dallery J.-F."/>
            <person name="O'Connell R.J."/>
        </authorList>
    </citation>
    <scope>NUCLEOTIDE SEQUENCE [LARGE SCALE GENOMIC DNA]</scope>
    <source>
        <strain evidence="3">CBS 520.97</strain>
    </source>
</reference>
<evidence type="ECO:0000313" key="3">
    <source>
        <dbReference type="Proteomes" id="UP001322277"/>
    </source>
</evidence>
<evidence type="ECO:0000313" key="2">
    <source>
        <dbReference type="EMBL" id="WQF84854.1"/>
    </source>
</evidence>
<dbReference type="Proteomes" id="UP001322277">
    <property type="component" value="Chromosome 6"/>
</dbReference>
<organism evidence="2 3">
    <name type="scientific">Colletotrichum destructivum</name>
    <dbReference type="NCBI Taxonomy" id="34406"/>
    <lineage>
        <taxon>Eukaryota</taxon>
        <taxon>Fungi</taxon>
        <taxon>Dikarya</taxon>
        <taxon>Ascomycota</taxon>
        <taxon>Pezizomycotina</taxon>
        <taxon>Sordariomycetes</taxon>
        <taxon>Hypocreomycetidae</taxon>
        <taxon>Glomerellales</taxon>
        <taxon>Glomerellaceae</taxon>
        <taxon>Colletotrichum</taxon>
        <taxon>Colletotrichum destructivum species complex</taxon>
    </lineage>
</organism>
<dbReference type="EMBL" id="CP137310">
    <property type="protein sequence ID" value="WQF84854.1"/>
    <property type="molecule type" value="Genomic_DNA"/>
</dbReference>
<gene>
    <name evidence="2" type="ORF">CDEST_09868</name>
</gene>
<keyword evidence="1" id="KW-0812">Transmembrane</keyword>
<evidence type="ECO:0000256" key="1">
    <source>
        <dbReference type="SAM" id="Phobius"/>
    </source>
</evidence>
<dbReference type="RefSeq" id="XP_062782077.1">
    <property type="nucleotide sequence ID" value="XM_062926026.1"/>
</dbReference>
<dbReference type="AlphaFoldDB" id="A0AAX4IN94"/>
<keyword evidence="1" id="KW-0472">Membrane</keyword>
<sequence length="76" mass="8938">MADGHPIWVHCVLLILVTSVAPPLVSSSFVRLLCFFYYVFLLFPLLLNLSSHYMPLRQRDVRESLQSRSNLERRKF</sequence>
<keyword evidence="1" id="KW-1133">Transmembrane helix</keyword>
<protein>
    <recommendedName>
        <fullName evidence="4">Secreted peptide</fullName>
    </recommendedName>
</protein>
<feature type="transmembrane region" description="Helical" evidence="1">
    <location>
        <begin position="7"/>
        <end position="24"/>
    </location>
</feature>
<name>A0AAX4IN94_9PEZI</name>
<accession>A0AAX4IN94</accession>
<dbReference type="GeneID" id="87946370"/>